<sequence>MPNLTERERIEISIMVEYGDKLSIHQEACYLLNQEHPHRAPIVRSRVSKIFSKFEETGNVRDLPRPNIDQETKYLDFLRFDLVPALAVLFPNNEAPDLPHRISAFNKMGHLTLR</sequence>
<reference evidence="1" key="1">
    <citation type="submission" date="2019-08" db="EMBL/GenBank/DDBJ databases">
        <title>The genome of the North American firefly Photinus pyralis.</title>
        <authorList>
            <consortium name="Photinus pyralis genome working group"/>
            <person name="Fallon T.R."/>
            <person name="Sander Lower S.E."/>
            <person name="Weng J.-K."/>
        </authorList>
    </citation>
    <scope>NUCLEOTIDE SEQUENCE</scope>
    <source>
        <strain evidence="1">TRF0915ILg1</strain>
        <tissue evidence="1">Whole body</tissue>
    </source>
</reference>
<dbReference type="OrthoDB" id="10066061at2759"/>
<protein>
    <recommendedName>
        <fullName evidence="3">DUF4817 domain-containing protein</fullName>
    </recommendedName>
</protein>
<comment type="caution">
    <text evidence="1">The sequence shown here is derived from an EMBL/GenBank/DDBJ whole genome shotgun (WGS) entry which is preliminary data.</text>
</comment>
<organism evidence="1 2">
    <name type="scientific">Ignelater luminosus</name>
    <name type="common">Cucubano</name>
    <name type="synonym">Pyrophorus luminosus</name>
    <dbReference type="NCBI Taxonomy" id="2038154"/>
    <lineage>
        <taxon>Eukaryota</taxon>
        <taxon>Metazoa</taxon>
        <taxon>Ecdysozoa</taxon>
        <taxon>Arthropoda</taxon>
        <taxon>Hexapoda</taxon>
        <taxon>Insecta</taxon>
        <taxon>Pterygota</taxon>
        <taxon>Neoptera</taxon>
        <taxon>Endopterygota</taxon>
        <taxon>Coleoptera</taxon>
        <taxon>Polyphaga</taxon>
        <taxon>Elateriformia</taxon>
        <taxon>Elateroidea</taxon>
        <taxon>Elateridae</taxon>
        <taxon>Agrypninae</taxon>
        <taxon>Pyrophorini</taxon>
        <taxon>Ignelater</taxon>
    </lineage>
</organism>
<dbReference type="AlphaFoldDB" id="A0A8K0G5N6"/>
<gene>
    <name evidence="1" type="ORF">ILUMI_16751</name>
</gene>
<dbReference type="EMBL" id="VTPC01066956">
    <property type="protein sequence ID" value="KAF2889422.1"/>
    <property type="molecule type" value="Genomic_DNA"/>
</dbReference>
<evidence type="ECO:0000313" key="1">
    <source>
        <dbReference type="EMBL" id="KAF2889422.1"/>
    </source>
</evidence>
<accession>A0A8K0G5N6</accession>
<evidence type="ECO:0000313" key="2">
    <source>
        <dbReference type="Proteomes" id="UP000801492"/>
    </source>
</evidence>
<evidence type="ECO:0008006" key="3">
    <source>
        <dbReference type="Google" id="ProtNLM"/>
    </source>
</evidence>
<dbReference type="Proteomes" id="UP000801492">
    <property type="component" value="Unassembled WGS sequence"/>
</dbReference>
<proteinExistence type="predicted"/>
<keyword evidence="2" id="KW-1185">Reference proteome</keyword>
<name>A0A8K0G5N6_IGNLU</name>